<dbReference type="RefSeq" id="WP_097132282.1">
    <property type="nucleotide sequence ID" value="NZ_OCMT01000002.1"/>
</dbReference>
<evidence type="ECO:0000313" key="3">
    <source>
        <dbReference type="EMBL" id="SOD15515.1"/>
    </source>
</evidence>
<gene>
    <name evidence="3" type="ORF">SAMN06297358_2509</name>
</gene>
<evidence type="ECO:0000256" key="2">
    <source>
        <dbReference type="SAM" id="SignalP"/>
    </source>
</evidence>
<organism evidence="3 4">
    <name type="scientific">Pedobacter xixiisoli</name>
    <dbReference type="NCBI Taxonomy" id="1476464"/>
    <lineage>
        <taxon>Bacteria</taxon>
        <taxon>Pseudomonadati</taxon>
        <taxon>Bacteroidota</taxon>
        <taxon>Sphingobacteriia</taxon>
        <taxon>Sphingobacteriales</taxon>
        <taxon>Sphingobacteriaceae</taxon>
        <taxon>Pedobacter</taxon>
    </lineage>
</organism>
<accession>A0A286A0U1</accession>
<feature type="chain" id="PRO_5011973172" evidence="2">
    <location>
        <begin position="20"/>
        <end position="274"/>
    </location>
</feature>
<dbReference type="AlphaFoldDB" id="A0A286A0U1"/>
<dbReference type="OrthoDB" id="1523672at2"/>
<protein>
    <submittedName>
        <fullName evidence="3">Uncharacterized protein</fullName>
    </submittedName>
</protein>
<feature type="region of interest" description="Disordered" evidence="1">
    <location>
        <begin position="115"/>
        <end position="147"/>
    </location>
</feature>
<dbReference type="Proteomes" id="UP000219281">
    <property type="component" value="Unassembled WGS sequence"/>
</dbReference>
<feature type="signal peptide" evidence="2">
    <location>
        <begin position="1"/>
        <end position="19"/>
    </location>
</feature>
<sequence>MTLFYAFLLLYCTSLTTYAQKLPDLQTNSVSAPATTRIDGKNLEWNTFSAENKRTGLLYTIANDDKNLYLALKATSSEVINKIFAGGISFSINAKGKKREEDASTITYPLVVRNNANRGAGGQGGTSRQRMGQGRADQSQEQKDSTAFEQRKAQLAAIKEIKVKGFNITDSLISIYNEYGIKAVAKMDEQKAYFCEIAIPLAALEVAVNDKKEIAYQIKLNGRQGGNFTQRINSGVGGFGGGNNRGGFGGGNNNAAQQDLMVATDFWGKYIIQK</sequence>
<reference evidence="4" key="1">
    <citation type="submission" date="2017-09" db="EMBL/GenBank/DDBJ databases">
        <authorList>
            <person name="Varghese N."/>
            <person name="Submissions S."/>
        </authorList>
    </citation>
    <scope>NUCLEOTIDE SEQUENCE [LARGE SCALE GENOMIC DNA]</scope>
    <source>
        <strain evidence="4">CGMCC 1.12803</strain>
    </source>
</reference>
<evidence type="ECO:0000256" key="1">
    <source>
        <dbReference type="SAM" id="MobiDB-lite"/>
    </source>
</evidence>
<proteinExistence type="predicted"/>
<keyword evidence="2" id="KW-0732">Signal</keyword>
<name>A0A286A0U1_9SPHI</name>
<keyword evidence="4" id="KW-1185">Reference proteome</keyword>
<evidence type="ECO:0000313" key="4">
    <source>
        <dbReference type="Proteomes" id="UP000219281"/>
    </source>
</evidence>
<dbReference type="EMBL" id="OCMT01000002">
    <property type="protein sequence ID" value="SOD15515.1"/>
    <property type="molecule type" value="Genomic_DNA"/>
</dbReference>
<feature type="compositionally biased region" description="Basic and acidic residues" evidence="1">
    <location>
        <begin position="138"/>
        <end position="147"/>
    </location>
</feature>